<protein>
    <submittedName>
        <fullName evidence="1">Host-nuclease inhibitor Gam family protein</fullName>
    </submittedName>
</protein>
<reference evidence="1" key="1">
    <citation type="submission" date="2020-08" db="EMBL/GenBank/DDBJ databases">
        <title>Genome public.</title>
        <authorList>
            <person name="Liu C."/>
            <person name="Sun Q."/>
        </authorList>
    </citation>
    <scope>NUCLEOTIDE SEQUENCE</scope>
    <source>
        <strain evidence="1">NSJ-33</strain>
    </source>
</reference>
<proteinExistence type="predicted"/>
<gene>
    <name evidence="1" type="ORF">H8710_02170</name>
</gene>
<dbReference type="GO" id="GO:0042262">
    <property type="term" value="P:DNA protection"/>
    <property type="evidence" value="ECO:0007669"/>
    <property type="project" value="InterPro"/>
</dbReference>
<evidence type="ECO:0000313" key="1">
    <source>
        <dbReference type="EMBL" id="MBC8558869.1"/>
    </source>
</evidence>
<name>A0A926I6D2_9FIRM</name>
<organism evidence="1 2">
    <name type="scientific">Fumia xinanensis</name>
    <dbReference type="NCBI Taxonomy" id="2763659"/>
    <lineage>
        <taxon>Bacteria</taxon>
        <taxon>Bacillati</taxon>
        <taxon>Bacillota</taxon>
        <taxon>Clostridia</taxon>
        <taxon>Eubacteriales</taxon>
        <taxon>Oscillospiraceae</taxon>
        <taxon>Fumia</taxon>
    </lineage>
</organism>
<dbReference type="GO" id="GO:0003690">
    <property type="term" value="F:double-stranded DNA binding"/>
    <property type="evidence" value="ECO:0007669"/>
    <property type="project" value="InterPro"/>
</dbReference>
<accession>A0A926I6D2</accession>
<keyword evidence="2" id="KW-1185">Reference proteome</keyword>
<dbReference type="Proteomes" id="UP000610760">
    <property type="component" value="Unassembled WGS sequence"/>
</dbReference>
<dbReference type="SUPFAM" id="SSF161266">
    <property type="entry name" value="Gam-like"/>
    <property type="match status" value="1"/>
</dbReference>
<dbReference type="RefSeq" id="WP_249293767.1">
    <property type="nucleotide sequence ID" value="NZ_JACRSV010000001.1"/>
</dbReference>
<comment type="caution">
    <text evidence="1">The sequence shown here is derived from an EMBL/GenBank/DDBJ whole genome shotgun (WGS) entry which is preliminary data.</text>
</comment>
<dbReference type="Pfam" id="PF07352">
    <property type="entry name" value="Phage_Mu_Gam"/>
    <property type="match status" value="1"/>
</dbReference>
<dbReference type="EMBL" id="JACRSV010000001">
    <property type="protein sequence ID" value="MBC8558869.1"/>
    <property type="molecule type" value="Genomic_DNA"/>
</dbReference>
<dbReference type="InterPro" id="IPR009951">
    <property type="entry name" value="Host-nuc_inhib_Gam"/>
</dbReference>
<evidence type="ECO:0000313" key="2">
    <source>
        <dbReference type="Proteomes" id="UP000610760"/>
    </source>
</evidence>
<dbReference type="AlphaFoldDB" id="A0A926I6D2"/>
<sequence length="177" mass="20514">MTDYMERLYIEDEEENQDEFVIDSANKADWALEKIKEERARRDLFIQAAEQRIESLKAKIDEAKSKCDSKTSFLLIKLNDYLDTAPAKITKTQMSLELPNGKLIRKLPKIDYQKNESELLKYVVNLAPEYLKIEQKVNWAEMKKDLQVVDGMVMRKSTGEIIDCISTIAKPATFDVD</sequence>